<evidence type="ECO:0000256" key="10">
    <source>
        <dbReference type="HAMAP-Rule" id="MF_02227"/>
    </source>
</evidence>
<dbReference type="HAMAP" id="MF_02227">
    <property type="entry name" value="RPE"/>
    <property type="match status" value="1"/>
</dbReference>
<evidence type="ECO:0000256" key="3">
    <source>
        <dbReference type="ARBA" id="ARBA00001941"/>
    </source>
</evidence>
<dbReference type="InterPro" id="IPR026019">
    <property type="entry name" value="Ribul_P_3_epim"/>
</dbReference>
<comment type="cofactor">
    <cofactor evidence="5">
        <name>Fe(2+)</name>
        <dbReference type="ChEBI" id="CHEBI:29033"/>
    </cofactor>
</comment>
<feature type="binding site" evidence="10">
    <location>
        <begin position="185"/>
        <end position="187"/>
    </location>
    <ligand>
        <name>substrate</name>
    </ligand>
</feature>
<evidence type="ECO:0000256" key="13">
    <source>
        <dbReference type="PIRSR" id="PIRSR001461-2"/>
    </source>
</evidence>
<keyword evidence="13" id="KW-0464">Manganese</keyword>
<comment type="function">
    <text evidence="10">Catalyzes the reversible epimerization of D-ribulose 5-phosphate to D-xylulose 5-phosphate.</text>
</comment>
<dbReference type="PANTHER" id="PTHR11749">
    <property type="entry name" value="RIBULOSE-5-PHOSPHATE-3-EPIMERASE"/>
    <property type="match status" value="1"/>
</dbReference>
<comment type="cofactor">
    <cofactor evidence="3">
        <name>Co(2+)</name>
        <dbReference type="ChEBI" id="CHEBI:48828"/>
    </cofactor>
</comment>
<accession>A0A0G3I5L3</accession>
<feature type="binding site" evidence="10 13">
    <location>
        <position position="78"/>
    </location>
    <ligand>
        <name>a divalent metal cation</name>
        <dbReference type="ChEBI" id="CHEBI:60240"/>
    </ligand>
</feature>
<dbReference type="PATRIC" id="fig|1277257.4.peg.1007"/>
<keyword evidence="10 11" id="KW-0119">Carbohydrate metabolism</keyword>
<evidence type="ECO:0000256" key="12">
    <source>
        <dbReference type="PIRSR" id="PIRSR001461-1"/>
    </source>
</evidence>
<evidence type="ECO:0000256" key="9">
    <source>
        <dbReference type="ARBA" id="ARBA00023235"/>
    </source>
</evidence>
<dbReference type="InterPro" id="IPR013785">
    <property type="entry name" value="Aldolase_TIM"/>
</dbReference>
<dbReference type="PROSITE" id="PS01085">
    <property type="entry name" value="RIBUL_P_3_EPIMER_1"/>
    <property type="match status" value="1"/>
</dbReference>
<dbReference type="EC" id="5.1.3.1" evidence="7 10"/>
<comment type="catalytic activity">
    <reaction evidence="1 10 11">
        <text>D-ribulose 5-phosphate = D-xylulose 5-phosphate</text>
        <dbReference type="Rhea" id="RHEA:13677"/>
        <dbReference type="ChEBI" id="CHEBI:57737"/>
        <dbReference type="ChEBI" id="CHEBI:58121"/>
        <dbReference type="EC" id="5.1.3.1"/>
    </reaction>
</comment>
<comment type="similarity">
    <text evidence="6 10 11">Belongs to the ribulose-phosphate 3-epimerase family.</text>
</comment>
<dbReference type="Proteomes" id="UP000035503">
    <property type="component" value="Chromosome"/>
</dbReference>
<keyword evidence="8 10" id="KW-0479">Metal-binding</keyword>
<dbReference type="PIRSF" id="PIRSF001461">
    <property type="entry name" value="RPE"/>
    <property type="match status" value="1"/>
</dbReference>
<evidence type="ECO:0000256" key="4">
    <source>
        <dbReference type="ARBA" id="ARBA00001947"/>
    </source>
</evidence>
<feature type="binding site" evidence="10 13">
    <location>
        <position position="47"/>
    </location>
    <ligand>
        <name>a divalent metal cation</name>
        <dbReference type="ChEBI" id="CHEBI:60240"/>
    </ligand>
</feature>
<dbReference type="KEGG" id="lau:G293_04650"/>
<dbReference type="GO" id="GO:0004750">
    <property type="term" value="F:D-ribulose-phosphate 3-epimerase activity"/>
    <property type="evidence" value="ECO:0007669"/>
    <property type="project" value="UniProtKB-UniRule"/>
</dbReference>
<proteinExistence type="inferred from homology"/>
<dbReference type="CDD" id="cd00429">
    <property type="entry name" value="RPE"/>
    <property type="match status" value="1"/>
</dbReference>
<dbReference type="Pfam" id="PF00834">
    <property type="entry name" value="Ribul_P_3_epim"/>
    <property type="match status" value="1"/>
</dbReference>
<dbReference type="InterPro" id="IPR000056">
    <property type="entry name" value="Ribul_P_3_epim-like"/>
</dbReference>
<protein>
    <recommendedName>
        <fullName evidence="7 10">Ribulose-phosphate 3-epimerase</fullName>
        <ecNumber evidence="7 10">5.1.3.1</ecNumber>
    </recommendedName>
</protein>
<dbReference type="GO" id="GO:0019323">
    <property type="term" value="P:pentose catabolic process"/>
    <property type="evidence" value="ECO:0007669"/>
    <property type="project" value="UniProtKB-UniRule"/>
</dbReference>
<feature type="active site" description="Proton acceptor" evidence="10 12">
    <location>
        <position position="47"/>
    </location>
</feature>
<comment type="cofactor">
    <cofactor evidence="2">
        <name>Mn(2+)</name>
        <dbReference type="ChEBI" id="CHEBI:29035"/>
    </cofactor>
</comment>
<feature type="binding site" evidence="14">
    <location>
        <position position="187"/>
    </location>
    <ligand>
        <name>substrate</name>
    </ligand>
</feature>
<feature type="binding site" evidence="10 14">
    <location>
        <position position="78"/>
    </location>
    <ligand>
        <name>substrate</name>
    </ligand>
</feature>
<evidence type="ECO:0000256" key="2">
    <source>
        <dbReference type="ARBA" id="ARBA00001936"/>
    </source>
</evidence>
<feature type="binding site" evidence="10 14">
    <location>
        <begin position="154"/>
        <end position="157"/>
    </location>
    <ligand>
        <name>substrate</name>
    </ligand>
</feature>
<feature type="active site" description="Proton donor" evidence="10 12">
    <location>
        <position position="185"/>
    </location>
</feature>
<dbReference type="Gene3D" id="3.20.20.70">
    <property type="entry name" value="Aldolase class I"/>
    <property type="match status" value="1"/>
</dbReference>
<dbReference type="GO" id="GO:0046872">
    <property type="term" value="F:metal ion binding"/>
    <property type="evidence" value="ECO:0007669"/>
    <property type="project" value="UniProtKB-UniRule"/>
</dbReference>
<feature type="binding site" evidence="10 14">
    <location>
        <begin position="207"/>
        <end position="208"/>
    </location>
    <ligand>
        <name>substrate</name>
    </ligand>
</feature>
<evidence type="ECO:0000256" key="5">
    <source>
        <dbReference type="ARBA" id="ARBA00001954"/>
    </source>
</evidence>
<evidence type="ECO:0000313" key="15">
    <source>
        <dbReference type="EMBL" id="AKK20545.1"/>
    </source>
</evidence>
<sequence length="234" mass="25582">MECNRKNFFIVISSIKIVPSILAADFSRLGEEVSDVTKAGAKQIHFDVMDGHFVPNISFGADVIKSLRSYSDAVFDCHLMVSSIDSHIKIFAYSGCDIITFHAESSPNIRRSLRIIHAMGKKTGVAINPETPVSILEDVIDEIDMILIMTVNPGFGGQKIIESTIPKIRQAKSLIGNRPISLEVDGGITSKNIKSLVQAGANLLVVGSSFFNKKGEISYEKRLNDLKKSALTID</sequence>
<keyword evidence="9 10" id="KW-0413">Isomerase</keyword>
<dbReference type="InterPro" id="IPR011060">
    <property type="entry name" value="RibuloseP-bd_barrel"/>
</dbReference>
<organism evidence="15 16">
    <name type="scientific">Candidatus Liberibacter africanus PTSAPSY</name>
    <dbReference type="NCBI Taxonomy" id="1277257"/>
    <lineage>
        <taxon>Bacteria</taxon>
        <taxon>Pseudomonadati</taxon>
        <taxon>Pseudomonadota</taxon>
        <taxon>Alphaproteobacteria</taxon>
        <taxon>Hyphomicrobiales</taxon>
        <taxon>Rhizobiaceae</taxon>
        <taxon>Liberibacter</taxon>
    </lineage>
</organism>
<evidence type="ECO:0000256" key="1">
    <source>
        <dbReference type="ARBA" id="ARBA00001782"/>
    </source>
</evidence>
<evidence type="ECO:0000256" key="11">
    <source>
        <dbReference type="PIRNR" id="PIRNR001461"/>
    </source>
</evidence>
<dbReference type="GO" id="GO:0006098">
    <property type="term" value="P:pentose-phosphate shunt"/>
    <property type="evidence" value="ECO:0007669"/>
    <property type="project" value="UniProtKB-UniRule"/>
</dbReference>
<keyword evidence="16" id="KW-1185">Reference proteome</keyword>
<gene>
    <name evidence="10" type="primary">rpe</name>
    <name evidence="15" type="ORF">G293_04650</name>
</gene>
<evidence type="ECO:0000256" key="6">
    <source>
        <dbReference type="ARBA" id="ARBA00009541"/>
    </source>
</evidence>
<reference evidence="15 16" key="1">
    <citation type="journal article" date="2015" name="Genome Announc.">
        <title>Complete Genome Sequence of 'Candidatus Liberibacter africanus,' a Bacterium Associated with Citrus Huanglongbing.</title>
        <authorList>
            <person name="Lin H."/>
            <person name="Pietersen G."/>
            <person name="Han C."/>
            <person name="Read D.A."/>
            <person name="Lou B."/>
            <person name="Gupta G."/>
            <person name="Civerolo E.L."/>
        </authorList>
    </citation>
    <scope>NUCLEOTIDE SEQUENCE [LARGE SCALE GENOMIC DNA]</scope>
    <source>
        <strain evidence="15 16">PTSAPSY</strain>
    </source>
</reference>
<dbReference type="STRING" id="1277257.G293_04650"/>
<dbReference type="GO" id="GO:0005737">
    <property type="term" value="C:cytoplasm"/>
    <property type="evidence" value="ECO:0007669"/>
    <property type="project" value="UniProtKB-ARBA"/>
</dbReference>
<dbReference type="NCBIfam" id="TIGR01163">
    <property type="entry name" value="rpe"/>
    <property type="match status" value="1"/>
</dbReference>
<comment type="cofactor">
    <cofactor evidence="4">
        <name>Zn(2+)</name>
        <dbReference type="ChEBI" id="CHEBI:29105"/>
    </cofactor>
</comment>
<dbReference type="AlphaFoldDB" id="A0A0G3I5L3"/>
<dbReference type="EMBL" id="CP004021">
    <property type="protein sequence ID" value="AKK20545.1"/>
    <property type="molecule type" value="Genomic_DNA"/>
</dbReference>
<keyword evidence="13" id="KW-0862">Zinc</keyword>
<keyword evidence="13" id="KW-0170">Cobalt</keyword>
<evidence type="ECO:0000256" key="14">
    <source>
        <dbReference type="PIRSR" id="PIRSR001461-3"/>
    </source>
</evidence>
<dbReference type="FunFam" id="3.20.20.70:FF:000004">
    <property type="entry name" value="Ribulose-phosphate 3-epimerase"/>
    <property type="match status" value="1"/>
</dbReference>
<comment type="cofactor">
    <cofactor evidence="10 13">
        <name>a divalent metal cation</name>
        <dbReference type="ChEBI" id="CHEBI:60240"/>
    </cofactor>
    <text evidence="10 13">Binds 1 divalent metal cation per subunit.</text>
</comment>
<dbReference type="SUPFAM" id="SSF51366">
    <property type="entry name" value="Ribulose-phoshate binding barrel"/>
    <property type="match status" value="1"/>
</dbReference>
<feature type="binding site" evidence="10 13">
    <location>
        <position position="45"/>
    </location>
    <ligand>
        <name>a divalent metal cation</name>
        <dbReference type="ChEBI" id="CHEBI:60240"/>
    </ligand>
</feature>
<evidence type="ECO:0000256" key="8">
    <source>
        <dbReference type="ARBA" id="ARBA00022723"/>
    </source>
</evidence>
<comment type="pathway">
    <text evidence="10">Carbohydrate degradation.</text>
</comment>
<dbReference type="NCBIfam" id="NF004076">
    <property type="entry name" value="PRK05581.1-4"/>
    <property type="match status" value="1"/>
</dbReference>
<feature type="binding site" evidence="10 13">
    <location>
        <position position="185"/>
    </location>
    <ligand>
        <name>a divalent metal cation</name>
        <dbReference type="ChEBI" id="CHEBI:60240"/>
    </ligand>
</feature>
<evidence type="ECO:0000256" key="7">
    <source>
        <dbReference type="ARBA" id="ARBA00013188"/>
    </source>
</evidence>
<name>A0A0G3I5L3_LIBAF</name>
<feature type="binding site" evidence="10 14">
    <location>
        <position position="20"/>
    </location>
    <ligand>
        <name>substrate</name>
    </ligand>
</feature>
<evidence type="ECO:0000313" key="16">
    <source>
        <dbReference type="Proteomes" id="UP000035503"/>
    </source>
</evidence>